<dbReference type="EMBL" id="OX465081">
    <property type="protein sequence ID" value="CAI9284584.1"/>
    <property type="molecule type" value="Genomic_DNA"/>
</dbReference>
<gene>
    <name evidence="2" type="ORF">LSALG_LOCUS24102</name>
</gene>
<evidence type="ECO:0000313" key="3">
    <source>
        <dbReference type="Proteomes" id="UP001177003"/>
    </source>
</evidence>
<evidence type="ECO:0000256" key="1">
    <source>
        <dbReference type="SAM" id="MobiDB-lite"/>
    </source>
</evidence>
<proteinExistence type="predicted"/>
<reference evidence="2" key="1">
    <citation type="submission" date="2023-04" db="EMBL/GenBank/DDBJ databases">
        <authorList>
            <person name="Vijverberg K."/>
            <person name="Xiong W."/>
            <person name="Schranz E."/>
        </authorList>
    </citation>
    <scope>NUCLEOTIDE SEQUENCE</scope>
</reference>
<feature type="compositionally biased region" description="Acidic residues" evidence="1">
    <location>
        <begin position="138"/>
        <end position="157"/>
    </location>
</feature>
<organism evidence="2 3">
    <name type="scientific">Lactuca saligna</name>
    <name type="common">Willowleaf lettuce</name>
    <dbReference type="NCBI Taxonomy" id="75948"/>
    <lineage>
        <taxon>Eukaryota</taxon>
        <taxon>Viridiplantae</taxon>
        <taxon>Streptophyta</taxon>
        <taxon>Embryophyta</taxon>
        <taxon>Tracheophyta</taxon>
        <taxon>Spermatophyta</taxon>
        <taxon>Magnoliopsida</taxon>
        <taxon>eudicotyledons</taxon>
        <taxon>Gunneridae</taxon>
        <taxon>Pentapetalae</taxon>
        <taxon>asterids</taxon>
        <taxon>campanulids</taxon>
        <taxon>Asterales</taxon>
        <taxon>Asteraceae</taxon>
        <taxon>Cichorioideae</taxon>
        <taxon>Cichorieae</taxon>
        <taxon>Lactucinae</taxon>
        <taxon>Lactuca</taxon>
    </lineage>
</organism>
<dbReference type="AlphaFoldDB" id="A0AA35Z2P3"/>
<name>A0AA35Z2P3_LACSI</name>
<dbReference type="Proteomes" id="UP001177003">
    <property type="component" value="Chromosome 5"/>
</dbReference>
<keyword evidence="3" id="KW-1185">Reference proteome</keyword>
<sequence length="248" mass="26844">MQGVRDLCAFSYSDGTPEDVASGNEGVDHGNNTIVGDEDVVIESGGGGGAGSHLDADTCLGGEGNRDVITVVREQGCVEDIVSESAGGMSDIVRLEGDNVNVEGDVDGNGGGGDVIGASYQLHRLANHPYLFPISSSGEEDEECVESEDDDDDDEGGNEAPHNPPPMGGASSSHDAQHPPYHQQYMDQFQSIHNRLDSYHQELTNLTQSFSSFTTQYARDQERQRKHEEDFWAWTRNSDYYPPPPPPQ</sequence>
<protein>
    <submittedName>
        <fullName evidence="2">Uncharacterized protein</fullName>
    </submittedName>
</protein>
<evidence type="ECO:0000313" key="2">
    <source>
        <dbReference type="EMBL" id="CAI9284584.1"/>
    </source>
</evidence>
<accession>A0AA35Z2P3</accession>
<feature type="region of interest" description="Disordered" evidence="1">
    <location>
        <begin position="131"/>
        <end position="185"/>
    </location>
</feature>